<evidence type="ECO:0000259" key="9">
    <source>
        <dbReference type="PROSITE" id="PS51096"/>
    </source>
</evidence>
<dbReference type="Gene3D" id="3.40.35.10">
    <property type="entry name" value="Phosphotransferase system, sorbose subfamily IIB component"/>
    <property type="match status" value="1"/>
</dbReference>
<evidence type="ECO:0000256" key="6">
    <source>
        <dbReference type="ARBA" id="ARBA00022679"/>
    </source>
</evidence>
<feature type="domain" description="PTS EIIB type-4" evidence="10">
    <location>
        <begin position="159"/>
        <end position="329"/>
    </location>
</feature>
<dbReference type="EMBL" id="JAOQJU010000024">
    <property type="protein sequence ID" value="MCU6687687.1"/>
    <property type="molecule type" value="Genomic_DNA"/>
</dbReference>
<evidence type="ECO:0000256" key="2">
    <source>
        <dbReference type="ARBA" id="ARBA00022448"/>
    </source>
</evidence>
<accession>A0ABT2RQK9</accession>
<evidence type="ECO:0000313" key="11">
    <source>
        <dbReference type="EMBL" id="MCU6687687.1"/>
    </source>
</evidence>
<evidence type="ECO:0000256" key="4">
    <source>
        <dbReference type="ARBA" id="ARBA00022553"/>
    </source>
</evidence>
<dbReference type="InterPro" id="IPR036662">
    <property type="entry name" value="PTS_EIIA_man-typ_sf"/>
</dbReference>
<dbReference type="Proteomes" id="UP001652431">
    <property type="component" value="Unassembled WGS sequence"/>
</dbReference>
<dbReference type="PANTHER" id="PTHR33799">
    <property type="entry name" value="PTS PERMEASE-RELATED-RELATED"/>
    <property type="match status" value="1"/>
</dbReference>
<evidence type="ECO:0000256" key="1">
    <source>
        <dbReference type="ARBA" id="ARBA00004496"/>
    </source>
</evidence>
<dbReference type="RefSeq" id="WP_158371453.1">
    <property type="nucleotide sequence ID" value="NZ_JAOQJU010000024.1"/>
</dbReference>
<keyword evidence="5 11" id="KW-0762">Sugar transport</keyword>
<keyword evidence="3" id="KW-0963">Cytoplasm</keyword>
<keyword evidence="4" id="KW-0597">Phosphoprotein</keyword>
<evidence type="ECO:0000256" key="7">
    <source>
        <dbReference type="ARBA" id="ARBA00022683"/>
    </source>
</evidence>
<name>A0ABT2RQK9_9FIRM</name>
<gene>
    <name evidence="11" type="ORF">OCV99_14325</name>
</gene>
<keyword evidence="2" id="KW-0813">Transport</keyword>
<dbReference type="SUPFAM" id="SSF53062">
    <property type="entry name" value="PTS system fructose IIA component-like"/>
    <property type="match status" value="1"/>
</dbReference>
<dbReference type="Gene3D" id="3.40.50.510">
    <property type="entry name" value="Phosphotransferase system, mannose-type IIA component"/>
    <property type="match status" value="1"/>
</dbReference>
<dbReference type="SUPFAM" id="SSF52728">
    <property type="entry name" value="PTS IIb component"/>
    <property type="match status" value="1"/>
</dbReference>
<protein>
    <submittedName>
        <fullName evidence="11">PTS sugar transporter subunit IIB</fullName>
    </submittedName>
</protein>
<comment type="subcellular location">
    <subcellularLocation>
        <location evidence="1">Cytoplasm</location>
    </subcellularLocation>
</comment>
<dbReference type="InterPro" id="IPR051471">
    <property type="entry name" value="Bacterial_PTS_sugar_comp"/>
</dbReference>
<keyword evidence="12" id="KW-1185">Reference proteome</keyword>
<keyword evidence="7" id="KW-0598">Phosphotransferase system</keyword>
<evidence type="ECO:0000259" key="10">
    <source>
        <dbReference type="PROSITE" id="PS51101"/>
    </source>
</evidence>
<sequence length="329" mass="36990">MKQILIATHGKMASGIRYTAELIVGRSEEITTIDAYVNPEDDIEAQFKEYFADHEKDRIFVFTDLMGGSVNQKLMKYAESENVTLITGTNLAVLMQVMMSDEDVTDVEIEEFIDEARQELQWVHLETEKKTVIAEGKIPASEAETGAEQKEEKEQFQNSSAKIAALRIDDRLIHGQVAMTWTKHLKVNGIIVANDDAANDNTQKMALKMAVPSGIKVLIKPVDEVIRVLNYPKASQMRLLVLTRTVKDALRIRRQVGKIEFLNLGNTGRFDGIDISEKTVLTSTIMLTAEEKECLRELAGLDPGVCMQQVPNDEKKFVKDILDKLETEC</sequence>
<dbReference type="PROSITE" id="PS51101">
    <property type="entry name" value="PTS_EIIB_TYPE_4"/>
    <property type="match status" value="1"/>
</dbReference>
<dbReference type="InterPro" id="IPR036667">
    <property type="entry name" value="PTS_IIB_sorbose-sp_sf"/>
</dbReference>
<keyword evidence="8" id="KW-0418">Kinase</keyword>
<keyword evidence="6" id="KW-0808">Transferase</keyword>
<dbReference type="Pfam" id="PF03830">
    <property type="entry name" value="PTSIIB_sorb"/>
    <property type="match status" value="1"/>
</dbReference>
<proteinExistence type="predicted"/>
<feature type="domain" description="PTS EIIA type-4" evidence="9">
    <location>
        <begin position="1"/>
        <end position="132"/>
    </location>
</feature>
<dbReference type="Pfam" id="PF03610">
    <property type="entry name" value="EIIA-man"/>
    <property type="match status" value="1"/>
</dbReference>
<evidence type="ECO:0000256" key="5">
    <source>
        <dbReference type="ARBA" id="ARBA00022597"/>
    </source>
</evidence>
<dbReference type="InterPro" id="IPR004701">
    <property type="entry name" value="PTS_EIIA_man-typ"/>
</dbReference>
<evidence type="ECO:0000313" key="12">
    <source>
        <dbReference type="Proteomes" id="UP001652431"/>
    </source>
</evidence>
<dbReference type="InterPro" id="IPR004720">
    <property type="entry name" value="PTS_IIB_sorbose-sp"/>
</dbReference>
<dbReference type="PROSITE" id="PS51096">
    <property type="entry name" value="PTS_EIIA_TYPE_4"/>
    <property type="match status" value="1"/>
</dbReference>
<dbReference type="PANTHER" id="PTHR33799:SF1">
    <property type="entry name" value="PTS SYSTEM MANNOSE-SPECIFIC EIIAB COMPONENT-RELATED"/>
    <property type="match status" value="1"/>
</dbReference>
<evidence type="ECO:0000256" key="8">
    <source>
        <dbReference type="ARBA" id="ARBA00022777"/>
    </source>
</evidence>
<organism evidence="11 12">
    <name type="scientific">Dorea acetigenes</name>
    <dbReference type="NCBI Taxonomy" id="2981787"/>
    <lineage>
        <taxon>Bacteria</taxon>
        <taxon>Bacillati</taxon>
        <taxon>Bacillota</taxon>
        <taxon>Clostridia</taxon>
        <taxon>Lachnospirales</taxon>
        <taxon>Lachnospiraceae</taxon>
        <taxon>Dorea</taxon>
    </lineage>
</organism>
<evidence type="ECO:0000256" key="3">
    <source>
        <dbReference type="ARBA" id="ARBA00022490"/>
    </source>
</evidence>
<comment type="caution">
    <text evidence="11">The sequence shown here is derived from an EMBL/GenBank/DDBJ whole genome shotgun (WGS) entry which is preliminary data.</text>
</comment>
<reference evidence="11 12" key="1">
    <citation type="journal article" date="2021" name="ISME Commun">
        <title>Automated analysis of genomic sequences facilitates high-throughput and comprehensive description of bacteria.</title>
        <authorList>
            <person name="Hitch T.C.A."/>
        </authorList>
    </citation>
    <scope>NUCLEOTIDE SEQUENCE [LARGE SCALE GENOMIC DNA]</scope>
    <source>
        <strain evidence="11 12">Sanger_03</strain>
    </source>
</reference>